<evidence type="ECO:0000256" key="1">
    <source>
        <dbReference type="ARBA" id="ARBA00008023"/>
    </source>
</evidence>
<dbReference type="PANTHER" id="PTHR11067:SF9">
    <property type="entry name" value="INOSINE TRIPHOSPHATE PYROPHOSPHATASE"/>
    <property type="match status" value="1"/>
</dbReference>
<keyword evidence="6 7" id="KW-0546">Nucleotide metabolism</keyword>
<keyword evidence="3 7" id="KW-0547">Nucleotide-binding</keyword>
<comment type="caution">
    <text evidence="9">The sequence shown here is derived from an EMBL/GenBank/DDBJ whole genome shotgun (WGS) entry which is preliminary data.</text>
</comment>
<evidence type="ECO:0000313" key="9">
    <source>
        <dbReference type="EMBL" id="GAA4467079.1"/>
    </source>
</evidence>
<dbReference type="InterPro" id="IPR002637">
    <property type="entry name" value="RdgB/HAM1"/>
</dbReference>
<feature type="binding site" evidence="7">
    <location>
        <position position="73"/>
    </location>
    <ligand>
        <name>Mg(2+)</name>
        <dbReference type="ChEBI" id="CHEBI:18420"/>
    </ligand>
</feature>
<dbReference type="SUPFAM" id="SSF52972">
    <property type="entry name" value="ITPase-like"/>
    <property type="match status" value="1"/>
</dbReference>
<accession>A0ABP8NK02</accession>
<dbReference type="Proteomes" id="UP001500067">
    <property type="component" value="Unassembled WGS sequence"/>
</dbReference>
<evidence type="ECO:0000313" key="10">
    <source>
        <dbReference type="Proteomes" id="UP001500067"/>
    </source>
</evidence>
<comment type="catalytic activity">
    <reaction evidence="7">
        <text>XTP + H2O = XMP + diphosphate + H(+)</text>
        <dbReference type="Rhea" id="RHEA:28610"/>
        <dbReference type="ChEBI" id="CHEBI:15377"/>
        <dbReference type="ChEBI" id="CHEBI:15378"/>
        <dbReference type="ChEBI" id="CHEBI:33019"/>
        <dbReference type="ChEBI" id="CHEBI:57464"/>
        <dbReference type="ChEBI" id="CHEBI:61314"/>
        <dbReference type="EC" id="3.6.1.66"/>
    </reaction>
</comment>
<dbReference type="InterPro" id="IPR029001">
    <property type="entry name" value="ITPase-like_fam"/>
</dbReference>
<sequence>MEHASAHRLVVASNNKGKIREIEQMIDNVTLLSLKDIGFKDDIPEPYHTFEENARTKAETIHRHSGLNVFADDSGICVNALGGRPGVVSAHYSGSRDDEANLQQVLADIANVTDRSAYYKAVICLVWEGELHYFEGVCEGQIIMEKRGDGGFGYDPIFVPTGYSQTFAELPPDVKNSISHRGKAVRQMVAFIKERIEASKQQER</sequence>
<comment type="catalytic activity">
    <reaction evidence="7">
        <text>dITP + H2O = dIMP + diphosphate + H(+)</text>
        <dbReference type="Rhea" id="RHEA:28342"/>
        <dbReference type="ChEBI" id="CHEBI:15377"/>
        <dbReference type="ChEBI" id="CHEBI:15378"/>
        <dbReference type="ChEBI" id="CHEBI:33019"/>
        <dbReference type="ChEBI" id="CHEBI:61194"/>
        <dbReference type="ChEBI" id="CHEBI:61382"/>
        <dbReference type="EC" id="3.6.1.66"/>
    </reaction>
</comment>
<dbReference type="HAMAP" id="MF_01405">
    <property type="entry name" value="Non_canon_purine_NTPase"/>
    <property type="match status" value="1"/>
</dbReference>
<feature type="binding site" evidence="7">
    <location>
        <position position="74"/>
    </location>
    <ligand>
        <name>substrate</name>
    </ligand>
</feature>
<comment type="catalytic activity">
    <reaction evidence="7">
        <text>ITP + H2O = IMP + diphosphate + H(+)</text>
        <dbReference type="Rhea" id="RHEA:29399"/>
        <dbReference type="ChEBI" id="CHEBI:15377"/>
        <dbReference type="ChEBI" id="CHEBI:15378"/>
        <dbReference type="ChEBI" id="CHEBI:33019"/>
        <dbReference type="ChEBI" id="CHEBI:58053"/>
        <dbReference type="ChEBI" id="CHEBI:61402"/>
        <dbReference type="EC" id="3.6.1.66"/>
    </reaction>
</comment>
<dbReference type="RefSeq" id="WP_345083152.1">
    <property type="nucleotide sequence ID" value="NZ_BAABFA010000015.1"/>
</dbReference>
<feature type="binding site" evidence="7">
    <location>
        <begin position="180"/>
        <end position="181"/>
    </location>
    <ligand>
        <name>substrate</name>
    </ligand>
</feature>
<reference evidence="10" key="1">
    <citation type="journal article" date="2019" name="Int. J. Syst. Evol. Microbiol.">
        <title>The Global Catalogue of Microorganisms (GCM) 10K type strain sequencing project: providing services to taxonomists for standard genome sequencing and annotation.</title>
        <authorList>
            <consortium name="The Broad Institute Genomics Platform"/>
            <consortium name="The Broad Institute Genome Sequencing Center for Infectious Disease"/>
            <person name="Wu L."/>
            <person name="Ma J."/>
        </authorList>
    </citation>
    <scope>NUCLEOTIDE SEQUENCE [LARGE SCALE GENOMIC DNA]</scope>
    <source>
        <strain evidence="10">JCM 32105</strain>
    </source>
</reference>
<dbReference type="InterPro" id="IPR020922">
    <property type="entry name" value="dITP/XTP_pyrophosphatase"/>
</dbReference>
<evidence type="ECO:0000256" key="8">
    <source>
        <dbReference type="RuleBase" id="RU003781"/>
    </source>
</evidence>
<keyword evidence="2 7" id="KW-0479">Metal-binding</keyword>
<evidence type="ECO:0000256" key="7">
    <source>
        <dbReference type="HAMAP-Rule" id="MF_01405"/>
    </source>
</evidence>
<dbReference type="EMBL" id="BAABFA010000015">
    <property type="protein sequence ID" value="GAA4467079.1"/>
    <property type="molecule type" value="Genomic_DNA"/>
</dbReference>
<keyword evidence="4 7" id="KW-0378">Hydrolase</keyword>
<keyword evidence="10" id="KW-1185">Reference proteome</keyword>
<keyword evidence="5 7" id="KW-0460">Magnesium</keyword>
<feature type="binding site" evidence="7">
    <location>
        <begin position="152"/>
        <end position="155"/>
    </location>
    <ligand>
        <name>substrate</name>
    </ligand>
</feature>
<evidence type="ECO:0000256" key="3">
    <source>
        <dbReference type="ARBA" id="ARBA00022741"/>
    </source>
</evidence>
<comment type="similarity">
    <text evidence="1 7 8">Belongs to the HAM1 NTPase family.</text>
</comment>
<organism evidence="9 10">
    <name type="scientific">Nemorincola caseinilytica</name>
    <dbReference type="NCBI Taxonomy" id="2054315"/>
    <lineage>
        <taxon>Bacteria</taxon>
        <taxon>Pseudomonadati</taxon>
        <taxon>Bacteroidota</taxon>
        <taxon>Chitinophagia</taxon>
        <taxon>Chitinophagales</taxon>
        <taxon>Chitinophagaceae</taxon>
        <taxon>Nemorincola</taxon>
    </lineage>
</organism>
<evidence type="ECO:0000256" key="5">
    <source>
        <dbReference type="ARBA" id="ARBA00022842"/>
    </source>
</evidence>
<name>A0ABP8NK02_9BACT</name>
<comment type="cofactor">
    <cofactor evidence="7">
        <name>Mg(2+)</name>
        <dbReference type="ChEBI" id="CHEBI:18420"/>
    </cofactor>
    <text evidence="7">Binds 1 Mg(2+) ion per subunit.</text>
</comment>
<comment type="caution">
    <text evidence="7">Lacks conserved residue(s) required for the propagation of feature annotation.</text>
</comment>
<feature type="active site" description="Proton acceptor" evidence="7">
    <location>
        <position position="73"/>
    </location>
</feature>
<protein>
    <recommendedName>
        <fullName evidence="7">dITP/XTP pyrophosphatase</fullName>
        <ecNumber evidence="7">3.6.1.66</ecNumber>
    </recommendedName>
    <alternativeName>
        <fullName evidence="7">Non-canonical purine NTP pyrophosphatase</fullName>
    </alternativeName>
    <alternativeName>
        <fullName evidence="7">Non-standard purine NTP pyrophosphatase</fullName>
    </alternativeName>
    <alternativeName>
        <fullName evidence="7">Nucleoside-triphosphate diphosphatase</fullName>
    </alternativeName>
    <alternativeName>
        <fullName evidence="7">Nucleoside-triphosphate pyrophosphatase</fullName>
        <shortName evidence="7">NTPase</shortName>
    </alternativeName>
</protein>
<feature type="binding site" evidence="7">
    <location>
        <begin position="13"/>
        <end position="18"/>
    </location>
    <ligand>
        <name>substrate</name>
    </ligand>
</feature>
<dbReference type="NCBIfam" id="TIGR00042">
    <property type="entry name" value="RdgB/HAM1 family non-canonical purine NTP pyrophosphatase"/>
    <property type="match status" value="1"/>
</dbReference>
<comment type="function">
    <text evidence="7">Pyrophosphatase that catalyzes the hydrolysis of nucleoside triphosphates to their monophosphate derivatives, with a high preference for the non-canonical purine nucleotides XTP (xanthosine triphosphate), dITP (deoxyinosine triphosphate) and ITP. Seems to function as a house-cleaning enzyme that removes non-canonical purine nucleotides from the nucleotide pool, thus preventing their incorporation into DNA/RNA and avoiding chromosomal lesions.</text>
</comment>
<evidence type="ECO:0000256" key="4">
    <source>
        <dbReference type="ARBA" id="ARBA00022801"/>
    </source>
</evidence>
<proteinExistence type="inferred from homology"/>
<gene>
    <name evidence="9" type="ORF">GCM10023093_22280</name>
</gene>
<feature type="binding site" evidence="7">
    <location>
        <position position="175"/>
    </location>
    <ligand>
        <name>substrate</name>
    </ligand>
</feature>
<evidence type="ECO:0000256" key="6">
    <source>
        <dbReference type="ARBA" id="ARBA00023080"/>
    </source>
</evidence>
<evidence type="ECO:0000256" key="2">
    <source>
        <dbReference type="ARBA" id="ARBA00022723"/>
    </source>
</evidence>
<dbReference type="CDD" id="cd00515">
    <property type="entry name" value="HAM1"/>
    <property type="match status" value="1"/>
</dbReference>
<dbReference type="PANTHER" id="PTHR11067">
    <property type="entry name" value="INOSINE TRIPHOSPHATE PYROPHOSPHATASE/HAM1 PROTEIN"/>
    <property type="match status" value="1"/>
</dbReference>
<dbReference type="EC" id="3.6.1.66" evidence="7"/>
<dbReference type="Pfam" id="PF01725">
    <property type="entry name" value="Ham1p_like"/>
    <property type="match status" value="1"/>
</dbReference>
<comment type="subunit">
    <text evidence="7">Homodimer.</text>
</comment>
<dbReference type="Gene3D" id="3.90.950.10">
    <property type="match status" value="1"/>
</dbReference>